<reference evidence="2 3" key="1">
    <citation type="journal article" date="2011" name="Cell">
        <title>The monarch butterfly genome yields insights into long-distance migration.</title>
        <authorList>
            <person name="Zhan S."/>
            <person name="Merlin C."/>
            <person name="Boore J.L."/>
            <person name="Reppert S.M."/>
        </authorList>
    </citation>
    <scope>NUCLEOTIDE SEQUENCE [LARGE SCALE GENOMIC DNA]</scope>
    <source>
        <strain evidence="2">F-2</strain>
    </source>
</reference>
<evidence type="ECO:0000313" key="2">
    <source>
        <dbReference type="EMBL" id="OWR46966.1"/>
    </source>
</evidence>
<dbReference type="InParanoid" id="A0A212EZN7"/>
<accession>A0A212EZN7</accession>
<dbReference type="EMBL" id="AGBW02011239">
    <property type="protein sequence ID" value="OWR46966.1"/>
    <property type="molecule type" value="Genomic_DNA"/>
</dbReference>
<name>A0A212EZN7_DANPL</name>
<gene>
    <name evidence="2" type="ORF">KGM_214607</name>
</gene>
<proteinExistence type="predicted"/>
<sequence length="80" mass="9869">MVFWRAWVLILLYICSKTFSQNSYELRHIARRLPYRMLDLMWNYVKRSSERIDAANYIRIRHEESPHFELGYVMGEVLER</sequence>
<comment type="caution">
    <text evidence="2">The sequence shown here is derived from an EMBL/GenBank/DDBJ whole genome shotgun (WGS) entry which is preliminary data.</text>
</comment>
<dbReference type="KEGG" id="dpl:KGM_214607"/>
<keyword evidence="3" id="KW-1185">Reference proteome</keyword>
<keyword evidence="1" id="KW-0732">Signal</keyword>
<feature type="chain" id="PRO_5011113169" description="Secreted protein" evidence="1">
    <location>
        <begin position="21"/>
        <end position="80"/>
    </location>
</feature>
<dbReference type="AlphaFoldDB" id="A0A212EZN7"/>
<evidence type="ECO:0008006" key="4">
    <source>
        <dbReference type="Google" id="ProtNLM"/>
    </source>
</evidence>
<evidence type="ECO:0000313" key="3">
    <source>
        <dbReference type="Proteomes" id="UP000007151"/>
    </source>
</evidence>
<dbReference type="Proteomes" id="UP000007151">
    <property type="component" value="Unassembled WGS sequence"/>
</dbReference>
<feature type="signal peptide" evidence="1">
    <location>
        <begin position="1"/>
        <end position="20"/>
    </location>
</feature>
<organism evidence="2 3">
    <name type="scientific">Danaus plexippus plexippus</name>
    <dbReference type="NCBI Taxonomy" id="278856"/>
    <lineage>
        <taxon>Eukaryota</taxon>
        <taxon>Metazoa</taxon>
        <taxon>Ecdysozoa</taxon>
        <taxon>Arthropoda</taxon>
        <taxon>Hexapoda</taxon>
        <taxon>Insecta</taxon>
        <taxon>Pterygota</taxon>
        <taxon>Neoptera</taxon>
        <taxon>Endopterygota</taxon>
        <taxon>Lepidoptera</taxon>
        <taxon>Glossata</taxon>
        <taxon>Ditrysia</taxon>
        <taxon>Papilionoidea</taxon>
        <taxon>Nymphalidae</taxon>
        <taxon>Danainae</taxon>
        <taxon>Danaini</taxon>
        <taxon>Danaina</taxon>
        <taxon>Danaus</taxon>
        <taxon>Danaus</taxon>
    </lineage>
</organism>
<protein>
    <recommendedName>
        <fullName evidence="4">Secreted protein</fullName>
    </recommendedName>
</protein>
<evidence type="ECO:0000256" key="1">
    <source>
        <dbReference type="SAM" id="SignalP"/>
    </source>
</evidence>